<organism evidence="3 4">
    <name type="scientific">Gryllotalpicola reticulitermitis</name>
    <dbReference type="NCBI Taxonomy" id="1184153"/>
    <lineage>
        <taxon>Bacteria</taxon>
        <taxon>Bacillati</taxon>
        <taxon>Actinomycetota</taxon>
        <taxon>Actinomycetes</taxon>
        <taxon>Micrococcales</taxon>
        <taxon>Microbacteriaceae</taxon>
        <taxon>Gryllotalpicola</taxon>
    </lineage>
</organism>
<comment type="caution">
    <text evidence="3">The sequence shown here is derived from an EMBL/GenBank/DDBJ whole genome shotgun (WGS) entry which is preliminary data.</text>
</comment>
<evidence type="ECO:0000313" key="3">
    <source>
        <dbReference type="EMBL" id="MFC4242703.1"/>
    </source>
</evidence>
<evidence type="ECO:0000256" key="2">
    <source>
        <dbReference type="SAM" id="Phobius"/>
    </source>
</evidence>
<evidence type="ECO:0000256" key="1">
    <source>
        <dbReference type="SAM" id="MobiDB-lite"/>
    </source>
</evidence>
<accession>A0ABV8Q4Y1</accession>
<feature type="transmembrane region" description="Helical" evidence="2">
    <location>
        <begin position="326"/>
        <end position="346"/>
    </location>
</feature>
<dbReference type="RefSeq" id="WP_390227596.1">
    <property type="nucleotide sequence ID" value="NZ_JBHSCN010000003.1"/>
</dbReference>
<feature type="transmembrane region" description="Helical" evidence="2">
    <location>
        <begin position="293"/>
        <end position="320"/>
    </location>
</feature>
<proteinExistence type="predicted"/>
<feature type="transmembrane region" description="Helical" evidence="2">
    <location>
        <begin position="155"/>
        <end position="176"/>
    </location>
</feature>
<sequence>MTDVALFAAVFLACIVEAVEATTIVVAMGATRHWGSALIGSIAAIVVLAAAVAIFGPTILLLPLAVLRVVVGGLLLVFGLQWLRKAVLRASGVKSLHDEDAIFRKQVAAAEAAQADRRFGVSDWYAFTVSFKGVLLEGLEVVFIVLTFATNEGNLPVAVVAALAAIVVVIVAGAIVRGPLSRVPENTLKFVVGIMLASFGTFWGAEGAGALWPGSDAALLVIAPAVAVYCLLLVLVFTRRRRAAATLARVPVAAAAGGSSSVTEEPRREQPAVEQPAAEVPTKKPGALARFGLFWYDFIVGDDWLVTLGVVVMLALVAVAHVWTGAWVIAGVFVLALIPFGTARAARG</sequence>
<name>A0ABV8Q4Y1_9MICO</name>
<keyword evidence="2" id="KW-1133">Transmembrane helix</keyword>
<reference evidence="4" key="1">
    <citation type="journal article" date="2019" name="Int. J. Syst. Evol. Microbiol.">
        <title>The Global Catalogue of Microorganisms (GCM) 10K type strain sequencing project: providing services to taxonomists for standard genome sequencing and annotation.</title>
        <authorList>
            <consortium name="The Broad Institute Genomics Platform"/>
            <consortium name="The Broad Institute Genome Sequencing Center for Infectious Disease"/>
            <person name="Wu L."/>
            <person name="Ma J."/>
        </authorList>
    </citation>
    <scope>NUCLEOTIDE SEQUENCE [LARGE SCALE GENOMIC DNA]</scope>
    <source>
        <strain evidence="4">CGMCC 1.10363</strain>
    </source>
</reference>
<feature type="region of interest" description="Disordered" evidence="1">
    <location>
        <begin position="259"/>
        <end position="280"/>
    </location>
</feature>
<feature type="transmembrane region" description="Helical" evidence="2">
    <location>
        <begin position="6"/>
        <end position="27"/>
    </location>
</feature>
<feature type="transmembrane region" description="Helical" evidence="2">
    <location>
        <begin position="124"/>
        <end position="149"/>
    </location>
</feature>
<dbReference type="Proteomes" id="UP001595900">
    <property type="component" value="Unassembled WGS sequence"/>
</dbReference>
<dbReference type="EMBL" id="JBHSCN010000003">
    <property type="protein sequence ID" value="MFC4242703.1"/>
    <property type="molecule type" value="Genomic_DNA"/>
</dbReference>
<gene>
    <name evidence="3" type="ORF">ACFOYW_04895</name>
</gene>
<feature type="transmembrane region" description="Helical" evidence="2">
    <location>
        <begin position="34"/>
        <end position="55"/>
    </location>
</feature>
<keyword evidence="4" id="KW-1185">Reference proteome</keyword>
<evidence type="ECO:0000313" key="4">
    <source>
        <dbReference type="Proteomes" id="UP001595900"/>
    </source>
</evidence>
<feature type="transmembrane region" description="Helical" evidence="2">
    <location>
        <begin position="61"/>
        <end position="83"/>
    </location>
</feature>
<keyword evidence="2" id="KW-0472">Membrane</keyword>
<feature type="transmembrane region" description="Helical" evidence="2">
    <location>
        <begin position="188"/>
        <end position="205"/>
    </location>
</feature>
<keyword evidence="2" id="KW-0812">Transmembrane</keyword>
<protein>
    <submittedName>
        <fullName evidence="3">COG4280 domain-containing protein</fullName>
    </submittedName>
</protein>
<feature type="transmembrane region" description="Helical" evidence="2">
    <location>
        <begin position="217"/>
        <end position="237"/>
    </location>
</feature>